<evidence type="ECO:0000256" key="2">
    <source>
        <dbReference type="SAM" id="SignalP"/>
    </source>
</evidence>
<accession>A0A5D2W1C4</accession>
<feature type="chain" id="PRO_5022762086" evidence="2">
    <location>
        <begin position="24"/>
        <end position="74"/>
    </location>
</feature>
<evidence type="ECO:0000313" key="3">
    <source>
        <dbReference type="EMBL" id="TYI95604.1"/>
    </source>
</evidence>
<sequence>MEGPWHVRLLLLLVDAILPSCSPDITTLAFHSNFDPISRWSLFIFTIMLVMLLYRNSFEVNDLARFGFVVDGWN</sequence>
<keyword evidence="4" id="KW-1185">Reference proteome</keyword>
<keyword evidence="1" id="KW-1133">Transmembrane helix</keyword>
<name>A0A5D2W1C4_GOSMU</name>
<organism evidence="3 4">
    <name type="scientific">Gossypium mustelinum</name>
    <name type="common">Cotton</name>
    <name type="synonym">Gossypium caicoense</name>
    <dbReference type="NCBI Taxonomy" id="34275"/>
    <lineage>
        <taxon>Eukaryota</taxon>
        <taxon>Viridiplantae</taxon>
        <taxon>Streptophyta</taxon>
        <taxon>Embryophyta</taxon>
        <taxon>Tracheophyta</taxon>
        <taxon>Spermatophyta</taxon>
        <taxon>Magnoliopsida</taxon>
        <taxon>eudicotyledons</taxon>
        <taxon>Gunneridae</taxon>
        <taxon>Pentapetalae</taxon>
        <taxon>rosids</taxon>
        <taxon>malvids</taxon>
        <taxon>Malvales</taxon>
        <taxon>Malvaceae</taxon>
        <taxon>Malvoideae</taxon>
        <taxon>Gossypium</taxon>
    </lineage>
</organism>
<protein>
    <submittedName>
        <fullName evidence="3">Uncharacterized protein</fullName>
    </submittedName>
</protein>
<dbReference type="Proteomes" id="UP000323597">
    <property type="component" value="Chromosome D01"/>
</dbReference>
<feature type="signal peptide" evidence="2">
    <location>
        <begin position="1"/>
        <end position="23"/>
    </location>
</feature>
<gene>
    <name evidence="3" type="ORF">E1A91_D01G009200v1</name>
</gene>
<keyword evidence="1" id="KW-0472">Membrane</keyword>
<keyword evidence="1" id="KW-0812">Transmembrane</keyword>
<evidence type="ECO:0000313" key="4">
    <source>
        <dbReference type="Proteomes" id="UP000323597"/>
    </source>
</evidence>
<reference evidence="3 4" key="1">
    <citation type="submission" date="2019-07" db="EMBL/GenBank/DDBJ databases">
        <title>WGS assembly of Gossypium mustelinum.</title>
        <authorList>
            <person name="Chen Z.J."/>
            <person name="Sreedasyam A."/>
            <person name="Ando A."/>
            <person name="Song Q."/>
            <person name="De L."/>
            <person name="Hulse-Kemp A."/>
            <person name="Ding M."/>
            <person name="Ye W."/>
            <person name="Kirkbride R."/>
            <person name="Jenkins J."/>
            <person name="Plott C."/>
            <person name="Lovell J."/>
            <person name="Lin Y.-M."/>
            <person name="Vaughn R."/>
            <person name="Liu B."/>
            <person name="Li W."/>
            <person name="Simpson S."/>
            <person name="Scheffler B."/>
            <person name="Saski C."/>
            <person name="Grover C."/>
            <person name="Hu G."/>
            <person name="Conover J."/>
            <person name="Carlson J."/>
            <person name="Shu S."/>
            <person name="Boston L."/>
            <person name="Williams M."/>
            <person name="Peterson D."/>
            <person name="Mcgee K."/>
            <person name="Jones D."/>
            <person name="Wendel J."/>
            <person name="Stelly D."/>
            <person name="Grimwood J."/>
            <person name="Schmutz J."/>
        </authorList>
    </citation>
    <scope>NUCLEOTIDE SEQUENCE [LARGE SCALE GENOMIC DNA]</scope>
    <source>
        <strain evidence="3">1408120.09</strain>
    </source>
</reference>
<evidence type="ECO:0000256" key="1">
    <source>
        <dbReference type="SAM" id="Phobius"/>
    </source>
</evidence>
<keyword evidence="2" id="KW-0732">Signal</keyword>
<dbReference type="EMBL" id="CM017649">
    <property type="protein sequence ID" value="TYI95604.1"/>
    <property type="molecule type" value="Genomic_DNA"/>
</dbReference>
<feature type="transmembrane region" description="Helical" evidence="1">
    <location>
        <begin position="39"/>
        <end position="55"/>
    </location>
</feature>
<dbReference type="AlphaFoldDB" id="A0A5D2W1C4"/>
<proteinExistence type="predicted"/>